<dbReference type="Proteomes" id="UP000245845">
    <property type="component" value="Unassembled WGS sequence"/>
</dbReference>
<sequence>MRCGKPVEKEEQEYCRDCSGHEASFEQGRSIWLHRMPVSGAVYQFKYKNKRNFGKVFAREMALCYEAQVRRWKIDEIIPVPLHKSRKRKRGYNQAGIVAEELGKLLHIPVNHRAVLRIRNTRPQKELNDTQRIHNLKGAFAVPENQKIKPNILIVDDIYTTGNTIERVAEKLKAAGAEKVYFLTISIGQGL</sequence>
<dbReference type="InterPro" id="IPR000836">
    <property type="entry name" value="PRTase_dom"/>
</dbReference>
<evidence type="ECO:0000313" key="3">
    <source>
        <dbReference type="EMBL" id="PWJ32085.1"/>
    </source>
</evidence>
<dbReference type="PANTHER" id="PTHR47505:SF1">
    <property type="entry name" value="DNA UTILIZATION PROTEIN YHGH"/>
    <property type="match status" value="1"/>
</dbReference>
<dbReference type="PANTHER" id="PTHR47505">
    <property type="entry name" value="DNA UTILIZATION PROTEIN YHGH"/>
    <property type="match status" value="1"/>
</dbReference>
<dbReference type="Pfam" id="PF00156">
    <property type="entry name" value="Pribosyltran"/>
    <property type="match status" value="1"/>
</dbReference>
<feature type="domain" description="Phosphoribosyltransferase" evidence="2">
    <location>
        <begin position="90"/>
        <end position="183"/>
    </location>
</feature>
<evidence type="ECO:0000256" key="1">
    <source>
        <dbReference type="ARBA" id="ARBA00008007"/>
    </source>
</evidence>
<evidence type="ECO:0000259" key="2">
    <source>
        <dbReference type="Pfam" id="PF00156"/>
    </source>
</evidence>
<dbReference type="EMBL" id="QGDL01000001">
    <property type="protein sequence ID" value="PWJ32085.1"/>
    <property type="molecule type" value="Genomic_DNA"/>
</dbReference>
<accession>A0A2Y9BED8</accession>
<proteinExistence type="inferred from homology"/>
<gene>
    <name evidence="3" type="ORF">A8806_101373</name>
</gene>
<dbReference type="AlphaFoldDB" id="A0A2Y9BED8"/>
<keyword evidence="4" id="KW-1185">Reference proteome</keyword>
<protein>
    <submittedName>
        <fullName evidence="3">ComF family protein</fullName>
    </submittedName>
</protein>
<name>A0A2Y9BED8_9FIRM</name>
<dbReference type="SUPFAM" id="SSF53271">
    <property type="entry name" value="PRTase-like"/>
    <property type="match status" value="1"/>
</dbReference>
<dbReference type="CDD" id="cd06223">
    <property type="entry name" value="PRTases_typeI"/>
    <property type="match status" value="1"/>
</dbReference>
<dbReference type="InterPro" id="IPR029057">
    <property type="entry name" value="PRTase-like"/>
</dbReference>
<comment type="caution">
    <text evidence="3">The sequence shown here is derived from an EMBL/GenBank/DDBJ whole genome shotgun (WGS) entry which is preliminary data.</text>
</comment>
<dbReference type="Gene3D" id="3.40.50.2020">
    <property type="match status" value="1"/>
</dbReference>
<reference evidence="3 4" key="1">
    <citation type="submission" date="2018-05" db="EMBL/GenBank/DDBJ databases">
        <title>The Hungate 1000. A catalogue of reference genomes from the rumen microbiome.</title>
        <authorList>
            <person name="Kelly W."/>
        </authorList>
    </citation>
    <scope>NUCLEOTIDE SEQUENCE [LARGE SCALE GENOMIC DNA]</scope>
    <source>
        <strain evidence="3 4">NLAE-zl-C242</strain>
    </source>
</reference>
<evidence type="ECO:0000313" key="4">
    <source>
        <dbReference type="Proteomes" id="UP000245845"/>
    </source>
</evidence>
<organism evidence="3 4">
    <name type="scientific">Faecalicatena orotica</name>
    <dbReference type="NCBI Taxonomy" id="1544"/>
    <lineage>
        <taxon>Bacteria</taxon>
        <taxon>Bacillati</taxon>
        <taxon>Bacillota</taxon>
        <taxon>Clostridia</taxon>
        <taxon>Lachnospirales</taxon>
        <taxon>Lachnospiraceae</taxon>
        <taxon>Faecalicatena</taxon>
    </lineage>
</organism>
<dbReference type="InterPro" id="IPR051910">
    <property type="entry name" value="ComF/GntX_DNA_util-trans"/>
</dbReference>
<comment type="similarity">
    <text evidence="1">Belongs to the ComF/GntX family.</text>
</comment>